<dbReference type="AlphaFoldDB" id="A0A081P6V8"/>
<feature type="compositionally biased region" description="Polar residues" evidence="1">
    <location>
        <begin position="1"/>
        <end position="13"/>
    </location>
</feature>
<feature type="domain" description="Peptidase S9 prolyl oligopeptidase catalytic" evidence="2">
    <location>
        <begin position="83"/>
        <end position="275"/>
    </location>
</feature>
<evidence type="ECO:0000313" key="4">
    <source>
        <dbReference type="Proteomes" id="UP000028123"/>
    </source>
</evidence>
<gene>
    <name evidence="3" type="ORF">ET33_31750</name>
</gene>
<dbReference type="RefSeq" id="WP_036678966.1">
    <property type="nucleotide sequence ID" value="NZ_JNVM01000006.1"/>
</dbReference>
<comment type="caution">
    <text evidence="3">The sequence shown here is derived from an EMBL/GenBank/DDBJ whole genome shotgun (WGS) entry which is preliminary data.</text>
</comment>
<evidence type="ECO:0000259" key="2">
    <source>
        <dbReference type="Pfam" id="PF00326"/>
    </source>
</evidence>
<dbReference type="GO" id="GO:0008236">
    <property type="term" value="F:serine-type peptidase activity"/>
    <property type="evidence" value="ECO:0007669"/>
    <property type="project" value="InterPro"/>
</dbReference>
<proteinExistence type="predicted"/>
<dbReference type="EMBL" id="JNVM01000006">
    <property type="protein sequence ID" value="KEQ26431.1"/>
    <property type="molecule type" value="Genomic_DNA"/>
</dbReference>
<dbReference type="InterPro" id="IPR001375">
    <property type="entry name" value="Peptidase_S9_cat"/>
</dbReference>
<reference evidence="3 4" key="1">
    <citation type="submission" date="2014-06" db="EMBL/GenBank/DDBJ databases">
        <title>Draft genome sequence of Paenibacillus sp. MSt1.</title>
        <authorList>
            <person name="Aw Y.K."/>
            <person name="Ong K.S."/>
            <person name="Gan H.M."/>
            <person name="Lee S.M."/>
        </authorList>
    </citation>
    <scope>NUCLEOTIDE SEQUENCE [LARGE SCALE GENOMIC DNA]</scope>
    <source>
        <strain evidence="3 4">MSt1</strain>
    </source>
</reference>
<feature type="region of interest" description="Disordered" evidence="1">
    <location>
        <begin position="1"/>
        <end position="20"/>
    </location>
</feature>
<name>A0A081P6V8_9BACL</name>
<dbReference type="Proteomes" id="UP000028123">
    <property type="component" value="Unassembled WGS sequence"/>
</dbReference>
<dbReference type="Pfam" id="PF00326">
    <property type="entry name" value="Peptidase_S9"/>
    <property type="match status" value="1"/>
</dbReference>
<organism evidence="3 4">
    <name type="scientific">Paenibacillus tyrfis</name>
    <dbReference type="NCBI Taxonomy" id="1501230"/>
    <lineage>
        <taxon>Bacteria</taxon>
        <taxon>Bacillati</taxon>
        <taxon>Bacillota</taxon>
        <taxon>Bacilli</taxon>
        <taxon>Bacillales</taxon>
        <taxon>Paenibacillaceae</taxon>
        <taxon>Paenibacillus</taxon>
    </lineage>
</organism>
<accession>A0A081P6V8</accession>
<evidence type="ECO:0000313" key="3">
    <source>
        <dbReference type="EMBL" id="KEQ26431.1"/>
    </source>
</evidence>
<dbReference type="InterPro" id="IPR029058">
    <property type="entry name" value="AB_hydrolase_fold"/>
</dbReference>
<keyword evidence="4" id="KW-1185">Reference proteome</keyword>
<dbReference type="SUPFAM" id="SSF53474">
    <property type="entry name" value="alpha/beta-Hydrolases"/>
    <property type="match status" value="1"/>
</dbReference>
<dbReference type="Gene3D" id="3.40.50.1820">
    <property type="entry name" value="alpha/beta hydrolase"/>
    <property type="match status" value="1"/>
</dbReference>
<dbReference type="GO" id="GO:0006508">
    <property type="term" value="P:proteolysis"/>
    <property type="evidence" value="ECO:0007669"/>
    <property type="project" value="InterPro"/>
</dbReference>
<protein>
    <submittedName>
        <fullName evidence="3">Peptidase</fullName>
    </submittedName>
</protein>
<dbReference type="PANTHER" id="PTHR22946">
    <property type="entry name" value="DIENELACTONE HYDROLASE DOMAIN-CONTAINING PROTEIN-RELATED"/>
    <property type="match status" value="1"/>
</dbReference>
<dbReference type="eggNOG" id="COG1506">
    <property type="taxonomic scope" value="Bacteria"/>
</dbReference>
<dbReference type="InterPro" id="IPR050261">
    <property type="entry name" value="FrsA_esterase"/>
</dbReference>
<sequence>MPIPTDTNLPQSGATGGAPADGTLVQREILRSLAKGISLYRLTYISQGLQVKGYLAVPDSAMPVPGLIYCRGGIRKVGMVRKRRIFSMARRGYAVFAPFYRGNEGGEGREDFGGEDRFDVHHAITLMQSLPEVQSGPIPLIGFSRGALMALLAAKECEGAGPVVVWGGVSDLLDTYEERVDLRRMLKRVVGHPRKQAECYERRSPVCWVDAIRVPVMIVHGTADAQVSVEQARKLGAALERAGKEYTMELYDGLGHRFPKEDDERALDAVFGWIASKRERAEGRDR</sequence>
<evidence type="ECO:0000256" key="1">
    <source>
        <dbReference type="SAM" id="MobiDB-lite"/>
    </source>
</evidence>